<dbReference type="EMBL" id="JAWWNJ010000137">
    <property type="protein sequence ID" value="KAK6984514.1"/>
    <property type="molecule type" value="Genomic_DNA"/>
</dbReference>
<evidence type="ECO:0000313" key="1">
    <source>
        <dbReference type="EMBL" id="KAK6984514.1"/>
    </source>
</evidence>
<organism evidence="1 2">
    <name type="scientific">Favolaschia claudopus</name>
    <dbReference type="NCBI Taxonomy" id="2862362"/>
    <lineage>
        <taxon>Eukaryota</taxon>
        <taxon>Fungi</taxon>
        <taxon>Dikarya</taxon>
        <taxon>Basidiomycota</taxon>
        <taxon>Agaricomycotina</taxon>
        <taxon>Agaricomycetes</taxon>
        <taxon>Agaricomycetidae</taxon>
        <taxon>Agaricales</taxon>
        <taxon>Marasmiineae</taxon>
        <taxon>Mycenaceae</taxon>
        <taxon>Favolaschia</taxon>
    </lineage>
</organism>
<proteinExistence type="predicted"/>
<sequence length="86" mass="9432">WPVGVYARDMARAFSFISGAGRTADGAAAQFFPNSKYVKTTYQKQLQIWRLSSQAERDCVGAMGRGPGTMWTEVRKGLSGRKVAAK</sequence>
<comment type="caution">
    <text evidence="1">The sequence shown here is derived from an EMBL/GenBank/DDBJ whole genome shotgun (WGS) entry which is preliminary data.</text>
</comment>
<evidence type="ECO:0000313" key="2">
    <source>
        <dbReference type="Proteomes" id="UP001362999"/>
    </source>
</evidence>
<accession>A0AAV9ZJY9</accession>
<keyword evidence="2" id="KW-1185">Reference proteome</keyword>
<feature type="non-terminal residue" evidence="1">
    <location>
        <position position="1"/>
    </location>
</feature>
<dbReference type="Proteomes" id="UP001362999">
    <property type="component" value="Unassembled WGS sequence"/>
</dbReference>
<gene>
    <name evidence="1" type="ORF">R3P38DRAFT_2575853</name>
</gene>
<name>A0AAV9ZJY9_9AGAR</name>
<dbReference type="AlphaFoldDB" id="A0AAV9ZJY9"/>
<reference evidence="1 2" key="1">
    <citation type="journal article" date="2024" name="J Genomics">
        <title>Draft genome sequencing and assembly of Favolaschia claudopus CIRM-BRFM 2984 isolated from oak limbs.</title>
        <authorList>
            <person name="Navarro D."/>
            <person name="Drula E."/>
            <person name="Chaduli D."/>
            <person name="Cazenave R."/>
            <person name="Ahrendt S."/>
            <person name="Wang J."/>
            <person name="Lipzen A."/>
            <person name="Daum C."/>
            <person name="Barry K."/>
            <person name="Grigoriev I.V."/>
            <person name="Favel A."/>
            <person name="Rosso M.N."/>
            <person name="Martin F."/>
        </authorList>
    </citation>
    <scope>NUCLEOTIDE SEQUENCE [LARGE SCALE GENOMIC DNA]</scope>
    <source>
        <strain evidence="1 2">CIRM-BRFM 2984</strain>
    </source>
</reference>
<protein>
    <submittedName>
        <fullName evidence="1">Uncharacterized protein</fullName>
    </submittedName>
</protein>